<evidence type="ECO:0000313" key="1">
    <source>
        <dbReference type="EMBL" id="PPQ99431.1"/>
    </source>
</evidence>
<keyword evidence="2" id="KW-1185">Reference proteome</keyword>
<organism evidence="1 2">
    <name type="scientific">Panaeolus cyanescens</name>
    <dbReference type="NCBI Taxonomy" id="181874"/>
    <lineage>
        <taxon>Eukaryota</taxon>
        <taxon>Fungi</taxon>
        <taxon>Dikarya</taxon>
        <taxon>Basidiomycota</taxon>
        <taxon>Agaricomycotina</taxon>
        <taxon>Agaricomycetes</taxon>
        <taxon>Agaricomycetidae</taxon>
        <taxon>Agaricales</taxon>
        <taxon>Agaricineae</taxon>
        <taxon>Galeropsidaceae</taxon>
        <taxon>Panaeolus</taxon>
    </lineage>
</organism>
<sequence length="486" mass="55327">MLSESKERPALSPLTISLPVEILQEIFCRCLPPQPQLQAKPRTLSSAFGQQQTPETAPLLLCHVSRLWREIAVSCPFLWRRLDVLISNGIARPPVALISLWLSRSGGLPLYLSLYQQNDSEESCVATGEVLDVFKQFTNRWYHVQFDLKGPKYCRLFTSDERSAPMLRTFCISTCSPAYDESNVLCDILEFVPSLVDLHVSRIPGLTVLGDTSYSVPWWQLESLSLEYVPSIGTSLLLLDKCPKLVNVMFKIDTPLGPLSFQPCRSNLQSLTINIGHSELEAFLDHAQLPLLETLVVYIRGSLDRYHWPQVIFQHFLHRSGCWLRHFEIHNSGMESHDFNACLQNVYMQKLVELVVDERQHWTWDPFLTDVALDLLTCTPSNHRYFGPTAVASRSEEGSNQGTEMAVIGPRNILPCLKSIAFRGGCLSAADGALASMVESRWRYWKYNGVEKLCRVELELRSSHTEDSKRLLKFREEGLELEARVW</sequence>
<dbReference type="OrthoDB" id="2909371at2759"/>
<dbReference type="EMBL" id="NHTK01001357">
    <property type="protein sequence ID" value="PPQ99431.1"/>
    <property type="molecule type" value="Genomic_DNA"/>
</dbReference>
<dbReference type="InParanoid" id="A0A409Y940"/>
<protein>
    <submittedName>
        <fullName evidence="1">Uncharacterized protein</fullName>
    </submittedName>
</protein>
<dbReference type="STRING" id="181874.A0A409Y940"/>
<evidence type="ECO:0000313" key="2">
    <source>
        <dbReference type="Proteomes" id="UP000284842"/>
    </source>
</evidence>
<dbReference type="Gene3D" id="3.80.10.10">
    <property type="entry name" value="Ribonuclease Inhibitor"/>
    <property type="match status" value="1"/>
</dbReference>
<gene>
    <name evidence="1" type="ORF">CVT24_005239</name>
</gene>
<dbReference type="SUPFAM" id="SSF52047">
    <property type="entry name" value="RNI-like"/>
    <property type="match status" value="1"/>
</dbReference>
<dbReference type="InterPro" id="IPR032675">
    <property type="entry name" value="LRR_dom_sf"/>
</dbReference>
<accession>A0A409Y940</accession>
<reference evidence="1 2" key="1">
    <citation type="journal article" date="2018" name="Evol. Lett.">
        <title>Horizontal gene cluster transfer increased hallucinogenic mushroom diversity.</title>
        <authorList>
            <person name="Reynolds H.T."/>
            <person name="Vijayakumar V."/>
            <person name="Gluck-Thaler E."/>
            <person name="Korotkin H.B."/>
            <person name="Matheny P.B."/>
            <person name="Slot J.C."/>
        </authorList>
    </citation>
    <scope>NUCLEOTIDE SEQUENCE [LARGE SCALE GENOMIC DNA]</scope>
    <source>
        <strain evidence="1 2">2629</strain>
    </source>
</reference>
<comment type="caution">
    <text evidence="1">The sequence shown here is derived from an EMBL/GenBank/DDBJ whole genome shotgun (WGS) entry which is preliminary data.</text>
</comment>
<dbReference type="AlphaFoldDB" id="A0A409Y940"/>
<proteinExistence type="predicted"/>
<dbReference type="Proteomes" id="UP000284842">
    <property type="component" value="Unassembled WGS sequence"/>
</dbReference>
<name>A0A409Y940_9AGAR</name>